<feature type="transmembrane region" description="Helical" evidence="19">
    <location>
        <begin position="144"/>
        <end position="163"/>
    </location>
</feature>
<evidence type="ECO:0000256" key="18">
    <source>
        <dbReference type="ARBA" id="ARBA00049504"/>
    </source>
</evidence>
<name>A0ABY9R5K6_9BACT</name>
<evidence type="ECO:0000256" key="17">
    <source>
        <dbReference type="ARBA" id="ARBA00048623"/>
    </source>
</evidence>
<dbReference type="Proteomes" id="UP001180616">
    <property type="component" value="Chromosome"/>
</dbReference>
<evidence type="ECO:0000256" key="2">
    <source>
        <dbReference type="ARBA" id="ARBA00004651"/>
    </source>
</evidence>
<feature type="transmembrane region" description="Helical" evidence="19">
    <location>
        <begin position="175"/>
        <end position="197"/>
    </location>
</feature>
<evidence type="ECO:0000256" key="6">
    <source>
        <dbReference type="ARBA" id="ARBA00015850"/>
    </source>
</evidence>
<comment type="similarity">
    <text evidence="4 19">Belongs to the CobS family.</text>
</comment>
<keyword evidence="11 19" id="KW-0460">Magnesium</keyword>
<keyword evidence="21" id="KW-1185">Reference proteome</keyword>
<feature type="transmembrane region" description="Helical" evidence="19">
    <location>
        <begin position="232"/>
        <end position="250"/>
    </location>
</feature>
<evidence type="ECO:0000256" key="7">
    <source>
        <dbReference type="ARBA" id="ARBA00022475"/>
    </source>
</evidence>
<evidence type="ECO:0000256" key="8">
    <source>
        <dbReference type="ARBA" id="ARBA00022573"/>
    </source>
</evidence>
<comment type="catalytic activity">
    <reaction evidence="17 19">
        <text>alpha-ribazole + adenosylcob(III)inamide-GDP = adenosylcob(III)alamin + GMP + H(+)</text>
        <dbReference type="Rhea" id="RHEA:16049"/>
        <dbReference type="ChEBI" id="CHEBI:10329"/>
        <dbReference type="ChEBI" id="CHEBI:15378"/>
        <dbReference type="ChEBI" id="CHEBI:18408"/>
        <dbReference type="ChEBI" id="CHEBI:58115"/>
        <dbReference type="ChEBI" id="CHEBI:60487"/>
        <dbReference type="EC" id="2.7.8.26"/>
    </reaction>
</comment>
<dbReference type="Pfam" id="PF02654">
    <property type="entry name" value="CobS"/>
    <property type="match status" value="1"/>
</dbReference>
<keyword evidence="12 19" id="KW-1133">Transmembrane helix</keyword>
<comment type="cofactor">
    <cofactor evidence="1 19">
        <name>Mg(2+)</name>
        <dbReference type="ChEBI" id="CHEBI:18420"/>
    </cofactor>
</comment>
<protein>
    <recommendedName>
        <fullName evidence="6 19">Adenosylcobinamide-GDP ribazoletransferase</fullName>
        <ecNumber evidence="5 19">2.7.8.26</ecNumber>
    </recommendedName>
    <alternativeName>
        <fullName evidence="16 19">Cobalamin synthase</fullName>
    </alternativeName>
    <alternativeName>
        <fullName evidence="15 19">Cobalamin-5'-phosphate synthase</fullName>
    </alternativeName>
</protein>
<comment type="catalytic activity">
    <reaction evidence="18 19">
        <text>alpha-ribazole 5'-phosphate + adenosylcob(III)inamide-GDP = adenosylcob(III)alamin 5'-phosphate + GMP + H(+)</text>
        <dbReference type="Rhea" id="RHEA:23560"/>
        <dbReference type="ChEBI" id="CHEBI:15378"/>
        <dbReference type="ChEBI" id="CHEBI:57918"/>
        <dbReference type="ChEBI" id="CHEBI:58115"/>
        <dbReference type="ChEBI" id="CHEBI:60487"/>
        <dbReference type="ChEBI" id="CHEBI:60493"/>
        <dbReference type="EC" id="2.7.8.26"/>
    </reaction>
</comment>
<evidence type="ECO:0000256" key="11">
    <source>
        <dbReference type="ARBA" id="ARBA00022842"/>
    </source>
</evidence>
<dbReference type="EC" id="2.7.8.26" evidence="5 19"/>
<evidence type="ECO:0000256" key="3">
    <source>
        <dbReference type="ARBA" id="ARBA00004663"/>
    </source>
</evidence>
<dbReference type="InterPro" id="IPR003805">
    <property type="entry name" value="CobS"/>
</dbReference>
<dbReference type="PANTHER" id="PTHR34148">
    <property type="entry name" value="ADENOSYLCOBINAMIDE-GDP RIBAZOLETRANSFERASE"/>
    <property type="match status" value="1"/>
</dbReference>
<dbReference type="EMBL" id="CP133659">
    <property type="protein sequence ID" value="WMW67030.1"/>
    <property type="molecule type" value="Genomic_DNA"/>
</dbReference>
<keyword evidence="13 19" id="KW-0472">Membrane</keyword>
<dbReference type="HAMAP" id="MF_00719">
    <property type="entry name" value="CobS"/>
    <property type="match status" value="1"/>
</dbReference>
<feature type="transmembrane region" description="Helical" evidence="19">
    <location>
        <begin position="39"/>
        <end position="62"/>
    </location>
</feature>
<evidence type="ECO:0000313" key="20">
    <source>
        <dbReference type="EMBL" id="WMW67030.1"/>
    </source>
</evidence>
<evidence type="ECO:0000256" key="1">
    <source>
        <dbReference type="ARBA" id="ARBA00001946"/>
    </source>
</evidence>
<feature type="transmembrane region" description="Helical" evidence="19">
    <location>
        <begin position="114"/>
        <end position="132"/>
    </location>
</feature>
<gene>
    <name evidence="19" type="primary">cobS</name>
    <name evidence="20" type="ORF">KPS_001673</name>
</gene>
<keyword evidence="10 19" id="KW-0812">Transmembrane</keyword>
<feature type="transmembrane region" description="Helical" evidence="19">
    <location>
        <begin position="203"/>
        <end position="220"/>
    </location>
</feature>
<evidence type="ECO:0000256" key="4">
    <source>
        <dbReference type="ARBA" id="ARBA00010561"/>
    </source>
</evidence>
<evidence type="ECO:0000256" key="5">
    <source>
        <dbReference type="ARBA" id="ARBA00013200"/>
    </source>
</evidence>
<dbReference type="RefSeq" id="WP_309542864.1">
    <property type="nucleotide sequence ID" value="NZ_CP133659.1"/>
</dbReference>
<accession>A0ABY9R5K6</accession>
<organism evidence="20 21">
    <name type="scientific">Nitratidesulfovibrio liaohensis</name>
    <dbReference type="NCBI Taxonomy" id="2604158"/>
    <lineage>
        <taxon>Bacteria</taxon>
        <taxon>Pseudomonadati</taxon>
        <taxon>Thermodesulfobacteriota</taxon>
        <taxon>Desulfovibrionia</taxon>
        <taxon>Desulfovibrionales</taxon>
        <taxon>Desulfovibrionaceae</taxon>
        <taxon>Nitratidesulfovibrio</taxon>
    </lineage>
</organism>
<keyword evidence="8 19" id="KW-0169">Cobalamin biosynthesis</keyword>
<evidence type="ECO:0000256" key="19">
    <source>
        <dbReference type="HAMAP-Rule" id="MF_00719"/>
    </source>
</evidence>
<evidence type="ECO:0000256" key="9">
    <source>
        <dbReference type="ARBA" id="ARBA00022679"/>
    </source>
</evidence>
<comment type="pathway">
    <text evidence="3 19">Cofactor biosynthesis; adenosylcobalamin biosynthesis; adenosylcobalamin from cob(II)yrinate a,c-diamide: step 7/7.</text>
</comment>
<comment type="subcellular location">
    <subcellularLocation>
        <location evidence="2 19">Cell membrane</location>
        <topology evidence="2 19">Multi-pass membrane protein</topology>
    </subcellularLocation>
</comment>
<evidence type="ECO:0000256" key="15">
    <source>
        <dbReference type="ARBA" id="ARBA00032605"/>
    </source>
</evidence>
<evidence type="ECO:0000256" key="12">
    <source>
        <dbReference type="ARBA" id="ARBA00022989"/>
    </source>
</evidence>
<evidence type="ECO:0000256" key="13">
    <source>
        <dbReference type="ARBA" id="ARBA00023136"/>
    </source>
</evidence>
<dbReference type="PANTHER" id="PTHR34148:SF1">
    <property type="entry name" value="ADENOSYLCOBINAMIDE-GDP RIBAZOLETRANSFERASE"/>
    <property type="match status" value="1"/>
</dbReference>
<sequence length="251" mass="25454">MKLAPLLAAQWRALVLSTGFLTRLAPARAATDAEMAAGVAHYPLVGLLTGLVCAGPFLLGLLGGHPRVQATGYAALLLWATRGLHWDGWADLMDAWGSSATGDRFWDILKDSRIGAFGVLGIIFGVLGQVMLAHEVITMDRAGALVWAPVLGRAACVVLAACVPPGTRSTPGRLTSAGATHMAVLFCAGVAAATGVALAGPPAVLAAALPCACAVAWLAALARREGGLNGDFLGACIILGELSALLGTTLA</sequence>
<proteinExistence type="inferred from homology"/>
<evidence type="ECO:0000313" key="21">
    <source>
        <dbReference type="Proteomes" id="UP001180616"/>
    </source>
</evidence>
<evidence type="ECO:0000256" key="10">
    <source>
        <dbReference type="ARBA" id="ARBA00022692"/>
    </source>
</evidence>
<keyword evidence="9 19" id="KW-0808">Transferase</keyword>
<reference evidence="20" key="1">
    <citation type="submission" date="2023-09" db="EMBL/GenBank/DDBJ databases">
        <authorList>
            <consortium name="CW5 consortium"/>
            <person name="Lu C.-W."/>
        </authorList>
    </citation>
    <scope>NUCLEOTIDE SEQUENCE</scope>
    <source>
        <strain evidence="20">KPS</strain>
    </source>
</reference>
<comment type="function">
    <text evidence="14 19">Joins adenosylcobinamide-GDP and alpha-ribazole to generate adenosylcobalamin (Ado-cobalamin). Also synthesizes adenosylcobalamin 5'-phosphate from adenosylcobinamide-GDP and alpha-ribazole 5'-phosphate.</text>
</comment>
<evidence type="ECO:0000256" key="16">
    <source>
        <dbReference type="ARBA" id="ARBA00032853"/>
    </source>
</evidence>
<evidence type="ECO:0000256" key="14">
    <source>
        <dbReference type="ARBA" id="ARBA00025228"/>
    </source>
</evidence>
<keyword evidence="7 19" id="KW-1003">Cell membrane</keyword>